<dbReference type="PANTHER" id="PTHR33881">
    <property type="entry name" value="NEUROGENIC LOCUS NOTCH-LIKE PROTEIN"/>
    <property type="match status" value="1"/>
</dbReference>
<gene>
    <name evidence="1" type="ORF">ZIOFF_066982</name>
</gene>
<evidence type="ECO:0008006" key="3">
    <source>
        <dbReference type="Google" id="ProtNLM"/>
    </source>
</evidence>
<dbReference type="Proteomes" id="UP000734854">
    <property type="component" value="Unassembled WGS sequence"/>
</dbReference>
<protein>
    <recommendedName>
        <fullName evidence="3">EGF-like domain-containing protein</fullName>
    </recommendedName>
</protein>
<proteinExistence type="predicted"/>
<organism evidence="1 2">
    <name type="scientific">Zingiber officinale</name>
    <name type="common">Ginger</name>
    <name type="synonym">Amomum zingiber</name>
    <dbReference type="NCBI Taxonomy" id="94328"/>
    <lineage>
        <taxon>Eukaryota</taxon>
        <taxon>Viridiplantae</taxon>
        <taxon>Streptophyta</taxon>
        <taxon>Embryophyta</taxon>
        <taxon>Tracheophyta</taxon>
        <taxon>Spermatophyta</taxon>
        <taxon>Magnoliopsida</taxon>
        <taxon>Liliopsida</taxon>
        <taxon>Zingiberales</taxon>
        <taxon>Zingiberaceae</taxon>
        <taxon>Zingiber</taxon>
    </lineage>
</organism>
<name>A0A8J5ESI1_ZINOF</name>
<evidence type="ECO:0000313" key="1">
    <source>
        <dbReference type="EMBL" id="KAG6473075.1"/>
    </source>
</evidence>
<dbReference type="EMBL" id="JACMSC010000019">
    <property type="protein sequence ID" value="KAG6473075.1"/>
    <property type="molecule type" value="Genomic_DNA"/>
</dbReference>
<dbReference type="AlphaFoldDB" id="A0A8J5ESI1"/>
<sequence>MPNDYGIELPTATLMKSGRELQGGRQMDRRPKVEVVVLTLLALLQFLATSHRADAGNPLAPLLQPLFGTSSSSSLGCGRGTCEESSDVFFGYVCNCDRGWSQFHVGESFRFLPCVVPNCSLNYKCFNDSGTPATPPESPRFPNISNICSVAYCGGGQCVQNSTFGYHCDCHEGYNNLLNSTNLPCYRDCSLGADCSDLGITLNNSSSSSPPSLSDNGGNPSGGGMFAPNSYMWIGSFLGISIMALVG</sequence>
<reference evidence="1 2" key="1">
    <citation type="submission" date="2020-08" db="EMBL/GenBank/DDBJ databases">
        <title>Plant Genome Project.</title>
        <authorList>
            <person name="Zhang R.-G."/>
        </authorList>
    </citation>
    <scope>NUCLEOTIDE SEQUENCE [LARGE SCALE GENOMIC DNA]</scope>
    <source>
        <tissue evidence="1">Rhizome</tissue>
    </source>
</reference>
<comment type="caution">
    <text evidence="1">The sequence shown here is derived from an EMBL/GenBank/DDBJ whole genome shotgun (WGS) entry which is preliminary data.</text>
</comment>
<dbReference type="PANTHER" id="PTHR33881:SF17">
    <property type="entry name" value="EGF-LIKE DOMAIN-CONTAINING PROTEIN"/>
    <property type="match status" value="1"/>
</dbReference>
<evidence type="ECO:0000313" key="2">
    <source>
        <dbReference type="Proteomes" id="UP000734854"/>
    </source>
</evidence>
<accession>A0A8J5ESI1</accession>
<keyword evidence="2" id="KW-1185">Reference proteome</keyword>